<dbReference type="GO" id="GO:0016791">
    <property type="term" value="F:phosphatase activity"/>
    <property type="evidence" value="ECO:0007669"/>
    <property type="project" value="TreeGrafter"/>
</dbReference>
<dbReference type="EMBL" id="MFJX01000079">
    <property type="protein sequence ID" value="OGG29181.1"/>
    <property type="molecule type" value="Genomic_DNA"/>
</dbReference>
<dbReference type="CDD" id="cd07067">
    <property type="entry name" value="HP_PGM_like"/>
    <property type="match status" value="1"/>
</dbReference>
<evidence type="ECO:0008006" key="4">
    <source>
        <dbReference type="Google" id="ProtNLM"/>
    </source>
</evidence>
<proteinExistence type="predicted"/>
<reference evidence="2 3" key="1">
    <citation type="journal article" date="2016" name="Nat. Commun.">
        <title>Thousands of microbial genomes shed light on interconnected biogeochemical processes in an aquifer system.</title>
        <authorList>
            <person name="Anantharaman K."/>
            <person name="Brown C.T."/>
            <person name="Hug L.A."/>
            <person name="Sharon I."/>
            <person name="Castelle C.J."/>
            <person name="Probst A.J."/>
            <person name="Thomas B.C."/>
            <person name="Singh A."/>
            <person name="Wilkins M.J."/>
            <person name="Karaoz U."/>
            <person name="Brodie E.L."/>
            <person name="Williams K.H."/>
            <person name="Hubbard S.S."/>
            <person name="Banfield J.F."/>
        </authorList>
    </citation>
    <scope>NUCLEOTIDE SEQUENCE [LARGE SCALE GENOMIC DNA]</scope>
</reference>
<accession>A0A1F6AWW9</accession>
<name>A0A1F6AWW9_9BACT</name>
<comment type="caution">
    <text evidence="2">The sequence shown here is derived from an EMBL/GenBank/DDBJ whole genome shotgun (WGS) entry which is preliminary data.</text>
</comment>
<organism evidence="2 3">
    <name type="scientific">Candidatus Gottesmanbacteria bacterium RIFCSPLOWO2_01_FULL_46_9</name>
    <dbReference type="NCBI Taxonomy" id="1798394"/>
    <lineage>
        <taxon>Bacteria</taxon>
        <taxon>Candidatus Gottesmaniibacteriota</taxon>
    </lineage>
</organism>
<dbReference type="SUPFAM" id="SSF53254">
    <property type="entry name" value="Phosphoglycerate mutase-like"/>
    <property type="match status" value="1"/>
</dbReference>
<dbReference type="Pfam" id="PF00300">
    <property type="entry name" value="His_Phos_1"/>
    <property type="match status" value="1"/>
</dbReference>
<feature type="binding site" evidence="1">
    <location>
        <position position="59"/>
    </location>
    <ligand>
        <name>substrate</name>
    </ligand>
</feature>
<gene>
    <name evidence="2" type="ORF">A3A63_03145</name>
</gene>
<dbReference type="AlphaFoldDB" id="A0A1F6AWW9"/>
<feature type="binding site" evidence="1">
    <location>
        <begin position="9"/>
        <end position="15"/>
    </location>
    <ligand>
        <name>substrate</name>
    </ligand>
</feature>
<evidence type="ECO:0000313" key="2">
    <source>
        <dbReference type="EMBL" id="OGG29181.1"/>
    </source>
</evidence>
<dbReference type="InterPro" id="IPR029033">
    <property type="entry name" value="His_PPase_superfam"/>
</dbReference>
<evidence type="ECO:0000256" key="1">
    <source>
        <dbReference type="PIRSR" id="PIRSR613078-2"/>
    </source>
</evidence>
<sequence>MKTVIYLVRHGEVHNPEGIFYERLPGFHLSDLGVAQVHELGKFLSDKGVSAIYASPLERTRQTADIIASYQRGVVVTHDKRLLEVSSMIRGQKQVDLALERWNFYKLKYTKLGGEKLSDIWKRIGSFFKETVRKHKGQAIVVVSHGDPIMISMVKHKGKRLTVAEIRGVEYVETAKGFQFIFEEFSAVEVNTLDY</sequence>
<dbReference type="InterPro" id="IPR013078">
    <property type="entry name" value="His_Pase_superF_clade-1"/>
</dbReference>
<dbReference type="Proteomes" id="UP000176450">
    <property type="component" value="Unassembled WGS sequence"/>
</dbReference>
<dbReference type="InterPro" id="IPR050275">
    <property type="entry name" value="PGM_Phosphatase"/>
</dbReference>
<evidence type="ECO:0000313" key="3">
    <source>
        <dbReference type="Proteomes" id="UP000176450"/>
    </source>
</evidence>
<protein>
    <recommendedName>
        <fullName evidence="4">Phosphoglycerate mutase</fullName>
    </recommendedName>
</protein>
<dbReference type="GO" id="GO:0005737">
    <property type="term" value="C:cytoplasm"/>
    <property type="evidence" value="ECO:0007669"/>
    <property type="project" value="TreeGrafter"/>
</dbReference>
<dbReference type="SMART" id="SM00855">
    <property type="entry name" value="PGAM"/>
    <property type="match status" value="1"/>
</dbReference>
<dbReference type="PANTHER" id="PTHR48100:SF1">
    <property type="entry name" value="HISTIDINE PHOSPHATASE FAMILY PROTEIN-RELATED"/>
    <property type="match status" value="1"/>
</dbReference>
<dbReference type="Gene3D" id="3.40.50.1240">
    <property type="entry name" value="Phosphoglycerate mutase-like"/>
    <property type="match status" value="1"/>
</dbReference>
<dbReference type="PANTHER" id="PTHR48100">
    <property type="entry name" value="BROAD-SPECIFICITY PHOSPHATASE YOR283W-RELATED"/>
    <property type="match status" value="1"/>
</dbReference>